<evidence type="ECO:0008006" key="3">
    <source>
        <dbReference type="Google" id="ProtNLM"/>
    </source>
</evidence>
<keyword evidence="2" id="KW-1185">Reference proteome</keyword>
<dbReference type="Proteomes" id="UP001235094">
    <property type="component" value="Unassembled WGS sequence"/>
</dbReference>
<accession>A0ABU0LUZ4</accession>
<comment type="caution">
    <text evidence="1">The sequence shown here is derived from an EMBL/GenBank/DDBJ whole genome shotgun (WGS) entry which is preliminary data.</text>
</comment>
<organism evidence="1 2">
    <name type="scientific">Ancylobacter amanitiformis</name>
    <dbReference type="NCBI Taxonomy" id="217069"/>
    <lineage>
        <taxon>Bacteria</taxon>
        <taxon>Pseudomonadati</taxon>
        <taxon>Pseudomonadota</taxon>
        <taxon>Alphaproteobacteria</taxon>
        <taxon>Hyphomicrobiales</taxon>
        <taxon>Xanthobacteraceae</taxon>
        <taxon>Ancylobacter</taxon>
    </lineage>
</organism>
<reference evidence="1 2" key="1">
    <citation type="submission" date="2023-07" db="EMBL/GenBank/DDBJ databases">
        <title>Genomic Encyclopedia of Type Strains, Phase IV (KMG-IV): sequencing the most valuable type-strain genomes for metagenomic binning, comparative biology and taxonomic classification.</title>
        <authorList>
            <person name="Goeker M."/>
        </authorList>
    </citation>
    <scope>NUCLEOTIDE SEQUENCE [LARGE SCALE GENOMIC DNA]</scope>
    <source>
        <strain evidence="1 2">DSM 15561</strain>
    </source>
</reference>
<dbReference type="RefSeq" id="WP_306891170.1">
    <property type="nucleotide sequence ID" value="NZ_JAUSVR010000013.1"/>
</dbReference>
<evidence type="ECO:0000313" key="1">
    <source>
        <dbReference type="EMBL" id="MDQ0512489.1"/>
    </source>
</evidence>
<dbReference type="InterPro" id="IPR025365">
    <property type="entry name" value="DUF4269"/>
</dbReference>
<gene>
    <name evidence="1" type="ORF">QOZ99_003399</name>
</gene>
<dbReference type="EMBL" id="JAUSVR010000013">
    <property type="protein sequence ID" value="MDQ0512489.1"/>
    <property type="molecule type" value="Genomic_DNA"/>
</dbReference>
<proteinExistence type="predicted"/>
<sequence length="184" mass="20449">MTYLDALHASQALQWLAAFDPHVAGTLPLGVAVAGSDIDILCHAPDPDLFGQVAWRHFAQERAFSLHQWTHGERAVIARFDSHGWPFEIFGSRRPVREQVGWRHFEVEERLLALGGETFRAAIRVLRGDGLKTEPAFARALGLDGDPYAALLALHARDDAELLKRIDHSRRDTAASKAETARTP</sequence>
<dbReference type="Pfam" id="PF14091">
    <property type="entry name" value="DUF4269"/>
    <property type="match status" value="1"/>
</dbReference>
<evidence type="ECO:0000313" key="2">
    <source>
        <dbReference type="Proteomes" id="UP001235094"/>
    </source>
</evidence>
<protein>
    <recommendedName>
        <fullName evidence="3">DUF4269 domain-containing protein</fullName>
    </recommendedName>
</protein>
<name>A0ABU0LUZ4_9HYPH</name>